<evidence type="ECO:0000313" key="1">
    <source>
        <dbReference type="EMBL" id="CAH1429658.1"/>
    </source>
</evidence>
<protein>
    <submittedName>
        <fullName evidence="1">Uncharacterized protein</fullName>
    </submittedName>
</protein>
<proteinExistence type="predicted"/>
<organism evidence="1 2">
    <name type="scientific">Lactuca virosa</name>
    <dbReference type="NCBI Taxonomy" id="75947"/>
    <lineage>
        <taxon>Eukaryota</taxon>
        <taxon>Viridiplantae</taxon>
        <taxon>Streptophyta</taxon>
        <taxon>Embryophyta</taxon>
        <taxon>Tracheophyta</taxon>
        <taxon>Spermatophyta</taxon>
        <taxon>Magnoliopsida</taxon>
        <taxon>eudicotyledons</taxon>
        <taxon>Gunneridae</taxon>
        <taxon>Pentapetalae</taxon>
        <taxon>asterids</taxon>
        <taxon>campanulids</taxon>
        <taxon>Asterales</taxon>
        <taxon>Asteraceae</taxon>
        <taxon>Cichorioideae</taxon>
        <taxon>Cichorieae</taxon>
        <taxon>Lactucinae</taxon>
        <taxon>Lactuca</taxon>
    </lineage>
</organism>
<dbReference type="AlphaFoldDB" id="A0AAU9N9R4"/>
<gene>
    <name evidence="1" type="ORF">LVIROSA_LOCUS16503</name>
</gene>
<comment type="caution">
    <text evidence="1">The sequence shown here is derived from an EMBL/GenBank/DDBJ whole genome shotgun (WGS) entry which is preliminary data.</text>
</comment>
<keyword evidence="2" id="KW-1185">Reference proteome</keyword>
<accession>A0AAU9N9R4</accession>
<dbReference type="EMBL" id="CAKMRJ010002981">
    <property type="protein sequence ID" value="CAH1429658.1"/>
    <property type="molecule type" value="Genomic_DNA"/>
</dbReference>
<sequence>MFNQVVKYTTSEESIYTGDRTHQHISLQFWEENRNWCDRVTGGGAAFVSCVFLVWRSLSMTSARAVNFLSCVFCCEFEV</sequence>
<reference evidence="1 2" key="1">
    <citation type="submission" date="2022-01" db="EMBL/GenBank/DDBJ databases">
        <authorList>
            <person name="Xiong W."/>
            <person name="Schranz E."/>
        </authorList>
    </citation>
    <scope>NUCLEOTIDE SEQUENCE [LARGE SCALE GENOMIC DNA]</scope>
</reference>
<evidence type="ECO:0000313" key="2">
    <source>
        <dbReference type="Proteomes" id="UP001157418"/>
    </source>
</evidence>
<dbReference type="Proteomes" id="UP001157418">
    <property type="component" value="Unassembled WGS sequence"/>
</dbReference>
<name>A0AAU9N9R4_9ASTR</name>